<evidence type="ECO:0000313" key="2">
    <source>
        <dbReference type="EMBL" id="MFC3628233.1"/>
    </source>
</evidence>
<accession>A0ABV7TZV0</accession>
<evidence type="ECO:0008006" key="4">
    <source>
        <dbReference type="Google" id="ProtNLM"/>
    </source>
</evidence>
<dbReference type="Proteomes" id="UP001595539">
    <property type="component" value="Unassembled WGS sequence"/>
</dbReference>
<protein>
    <recommendedName>
        <fullName evidence="4">Phage replisome organiser N-terminal domain-containing protein</fullName>
    </recommendedName>
</protein>
<feature type="region of interest" description="Disordered" evidence="1">
    <location>
        <begin position="104"/>
        <end position="151"/>
    </location>
</feature>
<keyword evidence="3" id="KW-1185">Reference proteome</keyword>
<sequence>MADPWLKFYPTDWRSDPALRMCSLASRGLWIEMIALMHEAVPYGHLLVAGRSPTDAQIAVLAGAPSDQIPELLGELEAAGVFSRTKDGVIYSRKMTRTAKKAAIARKNGKNGGNPVLCKSKDNQQSDNQKATDRVKPQKPEARSQIEEGEAKASLSLAVDHKPIDEVADAVMAYRATAEKLGWPIPQQLDQPRRKAISGRIRDAGGVEGWRIAIEKAASSEFLGQARPFSGFGIDWIAKPANFKKIMEGNYDDRRSSRPDHRAITRTDALRDQLDVAGRMRKTSQPNWI</sequence>
<feature type="compositionally biased region" description="Basic and acidic residues" evidence="1">
    <location>
        <begin position="119"/>
        <end position="151"/>
    </location>
</feature>
<dbReference type="RefSeq" id="WP_377758853.1">
    <property type="nucleotide sequence ID" value="NZ_JBHRXY010000001.1"/>
</dbReference>
<proteinExistence type="predicted"/>
<organism evidence="2 3">
    <name type="scientific">Paracoccus angustae</name>
    <dbReference type="NCBI Taxonomy" id="1671480"/>
    <lineage>
        <taxon>Bacteria</taxon>
        <taxon>Pseudomonadati</taxon>
        <taxon>Pseudomonadota</taxon>
        <taxon>Alphaproteobacteria</taxon>
        <taxon>Rhodobacterales</taxon>
        <taxon>Paracoccaceae</taxon>
        <taxon>Paracoccus</taxon>
    </lineage>
</organism>
<evidence type="ECO:0000313" key="3">
    <source>
        <dbReference type="Proteomes" id="UP001595539"/>
    </source>
</evidence>
<gene>
    <name evidence="2" type="ORF">ACFOM8_02100</name>
</gene>
<evidence type="ECO:0000256" key="1">
    <source>
        <dbReference type="SAM" id="MobiDB-lite"/>
    </source>
</evidence>
<comment type="caution">
    <text evidence="2">The sequence shown here is derived from an EMBL/GenBank/DDBJ whole genome shotgun (WGS) entry which is preliminary data.</text>
</comment>
<name>A0ABV7TZV0_9RHOB</name>
<reference evidence="3" key="1">
    <citation type="journal article" date="2019" name="Int. J. Syst. Evol. Microbiol.">
        <title>The Global Catalogue of Microorganisms (GCM) 10K type strain sequencing project: providing services to taxonomists for standard genome sequencing and annotation.</title>
        <authorList>
            <consortium name="The Broad Institute Genomics Platform"/>
            <consortium name="The Broad Institute Genome Sequencing Center for Infectious Disease"/>
            <person name="Wu L."/>
            <person name="Ma J."/>
        </authorList>
    </citation>
    <scope>NUCLEOTIDE SEQUENCE [LARGE SCALE GENOMIC DNA]</scope>
    <source>
        <strain evidence="3">KCTC 42473</strain>
    </source>
</reference>
<dbReference type="EMBL" id="JBHRXY010000001">
    <property type="protein sequence ID" value="MFC3628233.1"/>
    <property type="molecule type" value="Genomic_DNA"/>
</dbReference>